<dbReference type="EMBL" id="JAAVVJ010000015">
    <property type="protein sequence ID" value="KAF7205481.1"/>
    <property type="molecule type" value="Genomic_DNA"/>
</dbReference>
<feature type="repeat" description="TPR" evidence="1">
    <location>
        <begin position="138"/>
        <end position="171"/>
    </location>
</feature>
<evidence type="ECO:0000256" key="1">
    <source>
        <dbReference type="PROSITE-ProRule" id="PRU00339"/>
    </source>
</evidence>
<dbReference type="OrthoDB" id="1926212at2759"/>
<feature type="repeat" description="TPR" evidence="1">
    <location>
        <begin position="423"/>
        <end position="456"/>
    </location>
</feature>
<dbReference type="OMA" id="QCLFDRG"/>
<feature type="compositionally biased region" description="Basic and acidic residues" evidence="2">
    <location>
        <begin position="22"/>
        <end position="31"/>
    </location>
</feature>
<dbReference type="PANTHER" id="PTHR45153">
    <property type="entry name" value="TETRATRICOPEPTIDE REPEAT PROTEIN 16"/>
    <property type="match status" value="1"/>
</dbReference>
<dbReference type="PANTHER" id="PTHR45153:SF1">
    <property type="entry name" value="TETRATRICOPEPTIDE REPEAT PROTEIN 16"/>
    <property type="match status" value="1"/>
</dbReference>
<evidence type="ECO:0000256" key="2">
    <source>
        <dbReference type="SAM" id="MobiDB-lite"/>
    </source>
</evidence>
<dbReference type="AlphaFoldDB" id="A0A9D3BF48"/>
<name>A0A9D3BF48_NOTFU</name>
<gene>
    <name evidence="3" type="ORF">G4P62_010789</name>
</gene>
<feature type="repeat" description="TPR" evidence="1">
    <location>
        <begin position="381"/>
        <end position="414"/>
    </location>
</feature>
<accession>A0A9D3BF48</accession>
<evidence type="ECO:0000313" key="4">
    <source>
        <dbReference type="Proteomes" id="UP000822369"/>
    </source>
</evidence>
<sequence length="547" mass="61149">MDSHETNNQPHGAKQSSCTAASEERLEETKRKITTTSLSGNHHPNNGSPFQHPDQLGILIIQNKVAEHCRNGKAAMEKHQYERAVICFSNAVSLQPEQAELYVNQGEAYLQMCDFQSAAACFNQASFMEPGVFGDRLAIIYDLQGQRLFDRGLFLDAMEAFSKAAEVKPECKTYKIRSWACLLAAGCHGDCLKQLDEFITESPSADLHVFRARVHKQMNEVSLCTEDLKAALMLEPGCREAEALLLQLKEASEDARQQAVVRSLSGHLQEALCLINTALETSPRDGRLYLFRGTLYRRLKDFTSSIEDLAVAAELSHEEQVRMEVTGQTGARDQSPSLQEEAQTQLAITYNDFAVQCFGRGLYAEATLLLNKAVGEEKSLAALYLNRGDCFFKQGEWTYALLDYQQAEEMLPPDTPAVRRRLAVAYNTLGLSCFQDGSSQKAVDLFTLAIKYNPTIGQYYENRSKAFRWIPNVRESREDLIRLLILDPSNKEVPPMFMGLFPGCSISRVLSSSKGKAIRVELMETTQTWNSSSDPSWLSGSILKTTD</sequence>
<proteinExistence type="predicted"/>
<protein>
    <submittedName>
        <fullName evidence="3">Tetratricopeptide repeat protein 16-like</fullName>
    </submittedName>
</protein>
<dbReference type="InterPro" id="IPR011990">
    <property type="entry name" value="TPR-like_helical_dom_sf"/>
</dbReference>
<dbReference type="Pfam" id="PF13432">
    <property type="entry name" value="TPR_16"/>
    <property type="match status" value="1"/>
</dbReference>
<dbReference type="SMART" id="SM00028">
    <property type="entry name" value="TPR"/>
    <property type="match status" value="8"/>
</dbReference>
<reference evidence="3" key="1">
    <citation type="submission" date="2020-03" db="EMBL/GenBank/DDBJ databases">
        <title>Intra-Species Differences in Population Size shape Life History and Genome Evolution.</title>
        <authorList>
            <person name="Willemsen D."/>
            <person name="Cui R."/>
            <person name="Valenzano D.R."/>
        </authorList>
    </citation>
    <scope>NUCLEOTIDE SEQUENCE</scope>
    <source>
        <strain evidence="3">GRZ</strain>
        <tissue evidence="3">Whole</tissue>
    </source>
</reference>
<organism evidence="3 4">
    <name type="scientific">Nothobranchius furzeri</name>
    <name type="common">Turquoise killifish</name>
    <dbReference type="NCBI Taxonomy" id="105023"/>
    <lineage>
        <taxon>Eukaryota</taxon>
        <taxon>Metazoa</taxon>
        <taxon>Chordata</taxon>
        <taxon>Craniata</taxon>
        <taxon>Vertebrata</taxon>
        <taxon>Euteleostomi</taxon>
        <taxon>Actinopterygii</taxon>
        <taxon>Neopterygii</taxon>
        <taxon>Teleostei</taxon>
        <taxon>Neoteleostei</taxon>
        <taxon>Acanthomorphata</taxon>
        <taxon>Ovalentaria</taxon>
        <taxon>Atherinomorphae</taxon>
        <taxon>Cyprinodontiformes</taxon>
        <taxon>Nothobranchiidae</taxon>
        <taxon>Nothobranchius</taxon>
    </lineage>
</organism>
<dbReference type="SUPFAM" id="SSF48452">
    <property type="entry name" value="TPR-like"/>
    <property type="match status" value="2"/>
</dbReference>
<keyword evidence="1" id="KW-0802">TPR repeat</keyword>
<evidence type="ECO:0000313" key="3">
    <source>
        <dbReference type="EMBL" id="KAF7205481.1"/>
    </source>
</evidence>
<dbReference type="PROSITE" id="PS50005">
    <property type="entry name" value="TPR"/>
    <property type="match status" value="5"/>
</dbReference>
<feature type="region of interest" description="Disordered" evidence="2">
    <location>
        <begin position="1"/>
        <end position="31"/>
    </location>
</feature>
<dbReference type="Gene3D" id="1.25.40.10">
    <property type="entry name" value="Tetratricopeptide repeat domain"/>
    <property type="match status" value="5"/>
</dbReference>
<dbReference type="KEGG" id="nfu:107386190"/>
<feature type="compositionally biased region" description="Polar residues" evidence="2">
    <location>
        <begin position="1"/>
        <end position="20"/>
    </location>
</feature>
<dbReference type="Proteomes" id="UP000822369">
    <property type="component" value="Chromosome 15"/>
</dbReference>
<feature type="repeat" description="TPR" evidence="1">
    <location>
        <begin position="65"/>
        <end position="98"/>
    </location>
</feature>
<comment type="caution">
    <text evidence="3">The sequence shown here is derived from an EMBL/GenBank/DDBJ whole genome shotgun (WGS) entry which is preliminary data.</text>
</comment>
<dbReference type="InterPro" id="IPR019734">
    <property type="entry name" value="TPR_rpt"/>
</dbReference>
<feature type="repeat" description="TPR" evidence="1">
    <location>
        <begin position="99"/>
        <end position="132"/>
    </location>
</feature>